<comment type="caution">
    <text evidence="1">The sequence shown here is derived from an EMBL/GenBank/DDBJ whole genome shotgun (WGS) entry which is preliminary data.</text>
</comment>
<accession>A0A8J8GF73</accession>
<dbReference type="AlphaFoldDB" id="A0A8J8GF73"/>
<protein>
    <recommendedName>
        <fullName evidence="3">Flagellar hook-length control protein FliK</fullName>
    </recommendedName>
</protein>
<evidence type="ECO:0000313" key="1">
    <source>
        <dbReference type="EMBL" id="NSL51200.1"/>
    </source>
</evidence>
<keyword evidence="2" id="KW-1185">Reference proteome</keyword>
<organism evidence="1 2">
    <name type="scientific">Calidifontibacillus erzurumensis</name>
    <dbReference type="NCBI Taxonomy" id="2741433"/>
    <lineage>
        <taxon>Bacteria</taxon>
        <taxon>Bacillati</taxon>
        <taxon>Bacillota</taxon>
        <taxon>Bacilli</taxon>
        <taxon>Bacillales</taxon>
        <taxon>Bacillaceae</taxon>
        <taxon>Calidifontibacillus/Schinkia group</taxon>
        <taxon>Calidifontibacillus</taxon>
    </lineage>
</organism>
<reference evidence="1" key="1">
    <citation type="submission" date="2020-06" db="EMBL/GenBank/DDBJ databases">
        <title>A novel thermopfilic bacterium from Erzurum, Turkey.</title>
        <authorList>
            <person name="Adiguzel A."/>
            <person name="Ay H."/>
            <person name="Baltaci M.O."/>
        </authorList>
    </citation>
    <scope>NUCLEOTIDE SEQUENCE</scope>
    <source>
        <strain evidence="1">P2</strain>
    </source>
</reference>
<evidence type="ECO:0000313" key="2">
    <source>
        <dbReference type="Proteomes" id="UP000625804"/>
    </source>
</evidence>
<evidence type="ECO:0008006" key="3">
    <source>
        <dbReference type="Google" id="ProtNLM"/>
    </source>
</evidence>
<dbReference type="RefSeq" id="WP_173730398.1">
    <property type="nucleotide sequence ID" value="NZ_JABTTE010000004.1"/>
</dbReference>
<gene>
    <name evidence="1" type="ORF">HR057_05385</name>
</gene>
<dbReference type="EMBL" id="JABTTE010000004">
    <property type="protein sequence ID" value="NSL51200.1"/>
    <property type="molecule type" value="Genomic_DNA"/>
</dbReference>
<proteinExistence type="predicted"/>
<sequence length="374" mass="43222">MNSIIRSLLQNDIFVKSQTLYEKDGKSAANSFDTKRSTDLLSLLKTLELPDNAKNRHLLALLLKERISLSKEMLKSVSQWISQNEQNSLPAAFQLIRLALERDLPITKSVLNVLSAALDTETTMIEQLKIVTEVLREVPEHTKIFNDLKLIEENIETSIAKLLKNNSENENFWNNSKEIAIAIKKLVQKIGIHHEENEQSLRSLLTKVLQETKNGQVVKKIEPLLQRIIGLKLLNFEQEGLLQTYLWHFPLLLNDHGTDFILQWTAKKQKNGQIDPNYCRLIFFLELEMLKELFVDCKIQNRIVNIQIYNDSIEHSTLKAFHLVLKERLALLKYQLTDIAVLPFEKKGTPKENHKNKIMPFSQIEQKSGVDLKI</sequence>
<name>A0A8J8GF73_9BACI</name>
<dbReference type="Proteomes" id="UP000625804">
    <property type="component" value="Unassembled WGS sequence"/>
</dbReference>